<dbReference type="Proteomes" id="UP000440367">
    <property type="component" value="Unassembled WGS sequence"/>
</dbReference>
<proteinExistence type="predicted"/>
<feature type="compositionally biased region" description="Polar residues" evidence="2">
    <location>
        <begin position="102"/>
        <end position="111"/>
    </location>
</feature>
<protein>
    <submittedName>
        <fullName evidence="3">Uncharacterized protein</fullName>
    </submittedName>
</protein>
<comment type="caution">
    <text evidence="3">The sequence shown here is derived from an EMBL/GenBank/DDBJ whole genome shotgun (WGS) entry which is preliminary data.</text>
</comment>
<dbReference type="InterPro" id="IPR032675">
    <property type="entry name" value="LRR_dom_sf"/>
</dbReference>
<dbReference type="InterPro" id="IPR052394">
    <property type="entry name" value="LRR-containing"/>
</dbReference>
<feature type="coiled-coil region" evidence="1">
    <location>
        <begin position="542"/>
        <end position="602"/>
    </location>
</feature>
<gene>
    <name evidence="3" type="ORF">PF002_g21233</name>
</gene>
<dbReference type="Pfam" id="PF13516">
    <property type="entry name" value="LRR_6"/>
    <property type="match status" value="2"/>
</dbReference>
<sequence length="626" mass="69359">MIWLERNREEYRASKRKIDLLEQLGEEMATNGIYGLTINSIRSQISRLKHGVQAKAEGGKCASKDVNAYYDRLLDVLFDDNERAEMRERAREHEGGRPLLSTRGNLENRQARTTRSKAPRELQTIKTESEVTDESEAEDQGTAARPLSAANFQRLAPVDPILDTMEIRRRYELLSARQGLQSQGVDPETIESFVPLNLTGIAPNIKQFEDKQERGATLQNCKMERSIVSPVRRVALELAPEDLQAEFTSYGITVGDANARLAALHDKYDDEYDTAVVEYEAALHKLEMQKTKQAYQDALSTAVALEREALEREPKSATIVHEIETNVAPKRLAVRGISQLACCALLRAMRHNTNVISLDLSNNALTDVIGVAIGNMLTGNKKLQVLDLGFNHLTNASLQSIGEALRANTVLTSLVLNSNPVFQLPKELPTNGSGSAGSSDSMQSGSPSKLPPHLAAAFAHVVPFTDAIVANNSLTCLNLFNTGIAHEVGRSLAHALAKNTSLITVEISGNTLNQADLSSIASSLEKNQALFFKAEEKSAQLMEEMKEQAHQVQVEKEKEAKRIADAEWHDGNARKRAEIREAEEWERARRTAEAEVQHLLTMEAENKKYLERLEAEKKPAKGKGKK</sequence>
<feature type="compositionally biased region" description="Acidic residues" evidence="2">
    <location>
        <begin position="130"/>
        <end position="139"/>
    </location>
</feature>
<keyword evidence="1" id="KW-0175">Coiled coil</keyword>
<dbReference type="InterPro" id="IPR001611">
    <property type="entry name" value="Leu-rich_rpt"/>
</dbReference>
<feature type="region of interest" description="Disordered" evidence="2">
    <location>
        <begin position="87"/>
        <end position="148"/>
    </location>
</feature>
<evidence type="ECO:0000313" key="4">
    <source>
        <dbReference type="Proteomes" id="UP000440367"/>
    </source>
</evidence>
<dbReference type="EMBL" id="QXGD01001611">
    <property type="protein sequence ID" value="KAE9202476.1"/>
    <property type="molecule type" value="Genomic_DNA"/>
</dbReference>
<name>A0A6A3XH64_9STRA</name>
<feature type="compositionally biased region" description="Low complexity" evidence="2">
    <location>
        <begin position="432"/>
        <end position="448"/>
    </location>
</feature>
<evidence type="ECO:0000256" key="2">
    <source>
        <dbReference type="SAM" id="MobiDB-lite"/>
    </source>
</evidence>
<feature type="compositionally biased region" description="Basic and acidic residues" evidence="2">
    <location>
        <begin position="87"/>
        <end position="96"/>
    </location>
</feature>
<dbReference type="PANTHER" id="PTHR24114">
    <property type="entry name" value="LEUCINE RICH REPEAT FAMILY PROTEIN"/>
    <property type="match status" value="1"/>
</dbReference>
<evidence type="ECO:0000256" key="1">
    <source>
        <dbReference type="SAM" id="Coils"/>
    </source>
</evidence>
<reference evidence="3 4" key="1">
    <citation type="submission" date="2018-08" db="EMBL/GenBank/DDBJ databases">
        <title>Genomic investigation of the strawberry pathogen Phytophthora fragariae indicates pathogenicity is determined by transcriptional variation in three key races.</title>
        <authorList>
            <person name="Adams T.M."/>
            <person name="Armitage A.D."/>
            <person name="Sobczyk M.K."/>
            <person name="Bates H.J."/>
            <person name="Dunwell J.M."/>
            <person name="Nellist C.F."/>
            <person name="Harrison R.J."/>
        </authorList>
    </citation>
    <scope>NUCLEOTIDE SEQUENCE [LARGE SCALE GENOMIC DNA]</scope>
    <source>
        <strain evidence="3 4">BC-1</strain>
    </source>
</reference>
<dbReference type="SMART" id="SM00368">
    <property type="entry name" value="LRR_RI"/>
    <property type="match status" value="4"/>
</dbReference>
<dbReference type="AlphaFoldDB" id="A0A6A3XH64"/>
<organism evidence="3 4">
    <name type="scientific">Phytophthora fragariae</name>
    <dbReference type="NCBI Taxonomy" id="53985"/>
    <lineage>
        <taxon>Eukaryota</taxon>
        <taxon>Sar</taxon>
        <taxon>Stramenopiles</taxon>
        <taxon>Oomycota</taxon>
        <taxon>Peronosporomycetes</taxon>
        <taxon>Peronosporales</taxon>
        <taxon>Peronosporaceae</taxon>
        <taxon>Phytophthora</taxon>
    </lineage>
</organism>
<feature type="region of interest" description="Disordered" evidence="2">
    <location>
        <begin position="426"/>
        <end position="449"/>
    </location>
</feature>
<dbReference type="Gene3D" id="3.80.10.10">
    <property type="entry name" value="Ribonuclease Inhibitor"/>
    <property type="match status" value="2"/>
</dbReference>
<evidence type="ECO:0000313" key="3">
    <source>
        <dbReference type="EMBL" id="KAE9202476.1"/>
    </source>
</evidence>
<dbReference type="PANTHER" id="PTHR24114:SF2">
    <property type="entry name" value="F-BOX DOMAIN-CONTAINING PROTEIN-RELATED"/>
    <property type="match status" value="1"/>
</dbReference>
<dbReference type="SUPFAM" id="SSF52047">
    <property type="entry name" value="RNI-like"/>
    <property type="match status" value="1"/>
</dbReference>
<accession>A0A6A3XH64</accession>